<name>A0A939HMU2_9PROT</name>
<dbReference type="InterPro" id="IPR016169">
    <property type="entry name" value="FAD-bd_PCMH_sub2"/>
</dbReference>
<keyword evidence="7" id="KW-1185">Reference proteome</keyword>
<dbReference type="InterPro" id="IPR016164">
    <property type="entry name" value="FAD-linked_Oxase-like_C"/>
</dbReference>
<sequence length="409" mass="42898">MTQTQADTTIQRPATVQDVADIIMDAAQAGCRLAITGNGTRPGLGNPVTAAGTLSLGGLDKIDFYDPDDLVIRAGAGITLDELEAILLAKGQYLPFEPPRYAALYGTDPRRCTLGGAVATALSGPRRILSGAVRDFVLGVEGVNGQGDVFKAGGRTMKNVTGYDLAKLVTGSHGTLAALTSVTIKVLPAPRAEISLVLPAAGLAEDTALFSAIRALPLGVGGLARRMNDGGTCEVVIRVEGTQPGVAGNRQVLEGLLQKRGGAHVLVQEESQAQWADIRELACLHPRADELVWRVNLPATAVTEFVARAREAGCINRFFIDWAGGVVFSTMRGVQPEVDVLRYRKMAESIGAKATMLRAPCAVLTRFGAFPPTSSGVAALAARTRAAFDPAGILNPGRMSLQPQEQGHA</sequence>
<dbReference type="GO" id="GO:0071949">
    <property type="term" value="F:FAD binding"/>
    <property type="evidence" value="ECO:0007669"/>
    <property type="project" value="InterPro"/>
</dbReference>
<dbReference type="RefSeq" id="WP_207847306.1">
    <property type="nucleotide sequence ID" value="NZ_JAFVMH010000012.1"/>
</dbReference>
<dbReference type="PROSITE" id="PS51387">
    <property type="entry name" value="FAD_PCMH"/>
    <property type="match status" value="1"/>
</dbReference>
<evidence type="ECO:0000313" key="7">
    <source>
        <dbReference type="Proteomes" id="UP000664073"/>
    </source>
</evidence>
<accession>A0A939HMU2</accession>
<dbReference type="InterPro" id="IPR036318">
    <property type="entry name" value="FAD-bd_PCMH-like_sf"/>
</dbReference>
<dbReference type="PANTHER" id="PTHR11748">
    <property type="entry name" value="D-LACTATE DEHYDROGENASE"/>
    <property type="match status" value="1"/>
</dbReference>
<evidence type="ECO:0000256" key="4">
    <source>
        <dbReference type="ARBA" id="ARBA00023002"/>
    </source>
</evidence>
<dbReference type="Gene3D" id="3.30.465.10">
    <property type="match status" value="1"/>
</dbReference>
<evidence type="ECO:0000256" key="2">
    <source>
        <dbReference type="ARBA" id="ARBA00022630"/>
    </source>
</evidence>
<dbReference type="GO" id="GO:0016491">
    <property type="term" value="F:oxidoreductase activity"/>
    <property type="evidence" value="ECO:0007669"/>
    <property type="project" value="UniProtKB-KW"/>
</dbReference>
<keyword evidence="3" id="KW-0274">FAD</keyword>
<comment type="caution">
    <text evidence="6">The sequence shown here is derived from an EMBL/GenBank/DDBJ whole genome shotgun (WGS) entry which is preliminary data.</text>
</comment>
<dbReference type="SUPFAM" id="SSF55103">
    <property type="entry name" value="FAD-linked oxidases, C-terminal domain"/>
    <property type="match status" value="1"/>
</dbReference>
<dbReference type="InterPro" id="IPR016166">
    <property type="entry name" value="FAD-bd_PCMH"/>
</dbReference>
<keyword evidence="4" id="KW-0560">Oxidoreductase</keyword>
<gene>
    <name evidence="6" type="ORF">J2D77_15415</name>
</gene>
<comment type="cofactor">
    <cofactor evidence="1">
        <name>FAD</name>
        <dbReference type="ChEBI" id="CHEBI:57692"/>
    </cofactor>
</comment>
<evidence type="ECO:0000259" key="5">
    <source>
        <dbReference type="PROSITE" id="PS51387"/>
    </source>
</evidence>
<protein>
    <submittedName>
        <fullName evidence="6">FAD-binding protein</fullName>
    </submittedName>
</protein>
<evidence type="ECO:0000256" key="3">
    <source>
        <dbReference type="ARBA" id="ARBA00022827"/>
    </source>
</evidence>
<reference evidence="6" key="1">
    <citation type="submission" date="2021-03" db="EMBL/GenBank/DDBJ databases">
        <title>The complete genome sequence of Acetobacter sp. TBRC 12339.</title>
        <authorList>
            <person name="Charoenyingcharoen P."/>
            <person name="Yukphan P."/>
        </authorList>
    </citation>
    <scope>NUCLEOTIDE SEQUENCE</scope>
    <source>
        <strain evidence="6">TBRC 12339</strain>
    </source>
</reference>
<proteinExistence type="predicted"/>
<organism evidence="6 7">
    <name type="scientific">Acetobacter garciniae</name>
    <dbReference type="NCBI Taxonomy" id="2817435"/>
    <lineage>
        <taxon>Bacteria</taxon>
        <taxon>Pseudomonadati</taxon>
        <taxon>Pseudomonadota</taxon>
        <taxon>Alphaproteobacteria</taxon>
        <taxon>Acetobacterales</taxon>
        <taxon>Acetobacteraceae</taxon>
        <taxon>Acetobacter</taxon>
    </lineage>
</organism>
<dbReference type="InterPro" id="IPR004113">
    <property type="entry name" value="FAD-bd_oxidored_4_C"/>
</dbReference>
<dbReference type="Pfam" id="PF02913">
    <property type="entry name" value="FAD-oxidase_C"/>
    <property type="match status" value="1"/>
</dbReference>
<dbReference type="PANTHER" id="PTHR11748:SF103">
    <property type="entry name" value="GLYCOLATE OXIDASE SUBUNIT GLCE"/>
    <property type="match status" value="1"/>
</dbReference>
<dbReference type="Proteomes" id="UP000664073">
    <property type="component" value="Unassembled WGS sequence"/>
</dbReference>
<feature type="domain" description="FAD-binding PCMH-type" evidence="5">
    <location>
        <begin position="2"/>
        <end position="189"/>
    </location>
</feature>
<dbReference type="Pfam" id="PF01565">
    <property type="entry name" value="FAD_binding_4"/>
    <property type="match status" value="1"/>
</dbReference>
<dbReference type="EMBL" id="JAFVMH010000012">
    <property type="protein sequence ID" value="MBO1326537.1"/>
    <property type="molecule type" value="Genomic_DNA"/>
</dbReference>
<dbReference type="AlphaFoldDB" id="A0A939HMU2"/>
<keyword evidence="2" id="KW-0285">Flavoprotein</keyword>
<evidence type="ECO:0000313" key="6">
    <source>
        <dbReference type="EMBL" id="MBO1326537.1"/>
    </source>
</evidence>
<dbReference type="InterPro" id="IPR006094">
    <property type="entry name" value="Oxid_FAD_bind_N"/>
</dbReference>
<dbReference type="SUPFAM" id="SSF56176">
    <property type="entry name" value="FAD-binding/transporter-associated domain-like"/>
    <property type="match status" value="1"/>
</dbReference>
<evidence type="ECO:0000256" key="1">
    <source>
        <dbReference type="ARBA" id="ARBA00001974"/>
    </source>
</evidence>